<dbReference type="GO" id="GO:0051082">
    <property type="term" value="F:unfolded protein binding"/>
    <property type="evidence" value="ECO:0007669"/>
    <property type="project" value="UniProtKB-UniRule"/>
</dbReference>
<keyword evidence="3 7" id="KW-0574">Periplasm</keyword>
<dbReference type="Gene3D" id="1.10.4030.10">
    <property type="entry name" value="Porin chaperone SurA, peptide-binding domain"/>
    <property type="match status" value="1"/>
</dbReference>
<evidence type="ECO:0000256" key="2">
    <source>
        <dbReference type="ARBA" id="ARBA00022737"/>
    </source>
</evidence>
<protein>
    <recommendedName>
        <fullName evidence="7">Chaperone SurA</fullName>
    </recommendedName>
    <alternativeName>
        <fullName evidence="7">Peptidyl-prolyl cis-trans isomerase SurA</fullName>
        <shortName evidence="7">PPIase SurA</shortName>
        <ecNumber evidence="7">5.2.1.8</ecNumber>
    </alternativeName>
    <alternativeName>
        <fullName evidence="7">Rotamase SurA</fullName>
    </alternativeName>
</protein>
<sequence length="430" mass="50771">MKICIFIFFYIFSSIFYVLAKNNQVDNITAIVNDEIILNSDVNEILVFLKKSKKKFIIPLKSDFLKEKVLEKLIVDSLILQEANSKNINITKEQIDTVIKNIALKKHISVNHFKKQILLRNIKNPSYYDNFIKKIEILLKMKTIQDYELHKRINISEQEVNTIFKKLIKDNEKFKKINLSYILLPSFKQDSDNAVRNRTKIAENIVYKLKKGYDFEKLLIECEKNKSTFIVKKMFWKPLLDIQNSFFKTLNIFKKGQILGPIVGDKGLYILKVNDIHHKKENIVTEFYMQHCLIKPSVILTNTEAKKKIFNIYENIKKGIYTFDDAVKNLSDDYYSSNKKGDLGWISKESLGFDLNKKFLILDKNEISEPVKSNWGWHIFKILDRRQVDAFYKLKKNQAFNIVLNQKIISEKNHWIEDLKNTAYIEIIRS</sequence>
<proteinExistence type="inferred from homology"/>
<dbReference type="InterPro" id="IPR046357">
    <property type="entry name" value="PPIase_dom_sf"/>
</dbReference>
<keyword evidence="1 7" id="KW-0732">Signal</keyword>
<evidence type="ECO:0000256" key="7">
    <source>
        <dbReference type="HAMAP-Rule" id="MF_01183"/>
    </source>
</evidence>
<feature type="domain" description="PpiC" evidence="8">
    <location>
        <begin position="174"/>
        <end position="275"/>
    </location>
</feature>
<keyword evidence="2 7" id="KW-0677">Repeat</keyword>
<dbReference type="Proteomes" id="UP000006904">
    <property type="component" value="Chromosome"/>
</dbReference>
<keyword evidence="6 7" id="KW-0413">Isomerase</keyword>
<keyword evidence="5 7" id="KW-0143">Chaperone</keyword>
<dbReference type="InterPro" id="IPR000297">
    <property type="entry name" value="PPIase_PpiC"/>
</dbReference>
<dbReference type="EMBL" id="CP001161">
    <property type="protein sequence ID" value="ACL30513.1"/>
    <property type="molecule type" value="Genomic_DNA"/>
</dbReference>
<feature type="domain" description="PpiC" evidence="8">
    <location>
        <begin position="284"/>
        <end position="384"/>
    </location>
</feature>
<dbReference type="InterPro" id="IPR015391">
    <property type="entry name" value="SurA_N"/>
</dbReference>
<evidence type="ECO:0000313" key="10">
    <source>
        <dbReference type="Proteomes" id="UP000006904"/>
    </source>
</evidence>
<dbReference type="EC" id="5.2.1.8" evidence="7"/>
<dbReference type="GO" id="GO:0006457">
    <property type="term" value="P:protein folding"/>
    <property type="evidence" value="ECO:0007669"/>
    <property type="project" value="UniProtKB-UniRule"/>
</dbReference>
<dbReference type="PROSITE" id="PS50198">
    <property type="entry name" value="PPIC_PPIASE_2"/>
    <property type="match status" value="2"/>
</dbReference>
<dbReference type="GO" id="GO:0003755">
    <property type="term" value="F:peptidyl-prolyl cis-trans isomerase activity"/>
    <property type="evidence" value="ECO:0007669"/>
    <property type="project" value="UniProtKB-UniRule"/>
</dbReference>
<comment type="catalytic activity">
    <reaction evidence="7">
        <text>[protein]-peptidylproline (omega=180) = [protein]-peptidylproline (omega=0)</text>
        <dbReference type="Rhea" id="RHEA:16237"/>
        <dbReference type="Rhea" id="RHEA-COMP:10747"/>
        <dbReference type="Rhea" id="RHEA-COMP:10748"/>
        <dbReference type="ChEBI" id="CHEBI:83833"/>
        <dbReference type="ChEBI" id="CHEBI:83834"/>
        <dbReference type="EC" id="5.2.1.8"/>
    </reaction>
</comment>
<reference evidence="9 10" key="1">
    <citation type="journal article" date="2009" name="Science">
        <title>The dynamics and time scale of ongoing genomic erosion in symbiotic bacteria.</title>
        <authorList>
            <person name="Moran N.A."/>
            <person name="McLaughlin H.J."/>
            <person name="Sorek R."/>
        </authorList>
    </citation>
    <scope>NUCLEOTIDE SEQUENCE [LARGE SCALE GENOMIC DNA]</scope>
    <source>
        <strain evidence="9 10">5A</strain>
    </source>
</reference>
<dbReference type="HAMAP" id="MF_01183">
    <property type="entry name" value="Chaperone_SurA"/>
    <property type="match status" value="1"/>
</dbReference>
<dbReference type="SUPFAM" id="SSF109998">
    <property type="entry name" value="Triger factor/SurA peptide-binding domain-like"/>
    <property type="match status" value="1"/>
</dbReference>
<dbReference type="PANTHER" id="PTHR47637:SF1">
    <property type="entry name" value="CHAPERONE SURA"/>
    <property type="match status" value="1"/>
</dbReference>
<dbReference type="SUPFAM" id="SSF54534">
    <property type="entry name" value="FKBP-like"/>
    <property type="match status" value="2"/>
</dbReference>
<name>A0A7U3YA56_BUCA5</name>
<dbReference type="GO" id="GO:0043165">
    <property type="term" value="P:Gram-negative-bacterium-type cell outer membrane assembly"/>
    <property type="evidence" value="ECO:0007669"/>
    <property type="project" value="InterPro"/>
</dbReference>
<dbReference type="InterPro" id="IPR027304">
    <property type="entry name" value="Trigger_fact/SurA_dom_sf"/>
</dbReference>
<evidence type="ECO:0000256" key="3">
    <source>
        <dbReference type="ARBA" id="ARBA00022764"/>
    </source>
</evidence>
<evidence type="ECO:0000256" key="6">
    <source>
        <dbReference type="ARBA" id="ARBA00023235"/>
    </source>
</evidence>
<dbReference type="InterPro" id="IPR050280">
    <property type="entry name" value="OMP_Chaperone_SurA"/>
</dbReference>
<dbReference type="RefSeq" id="WP_009874096.1">
    <property type="nucleotide sequence ID" value="NC_011833.1"/>
</dbReference>
<gene>
    <name evidence="7 9" type="primary">surA</name>
    <name evidence="9" type="ordered locus">BUAP5A_138</name>
</gene>
<dbReference type="GO" id="GO:0042277">
    <property type="term" value="F:peptide binding"/>
    <property type="evidence" value="ECO:0007669"/>
    <property type="project" value="InterPro"/>
</dbReference>
<dbReference type="OrthoDB" id="14196at2"/>
<dbReference type="InterPro" id="IPR023034">
    <property type="entry name" value="PPIase_SurA"/>
</dbReference>
<evidence type="ECO:0000256" key="5">
    <source>
        <dbReference type="ARBA" id="ARBA00023186"/>
    </source>
</evidence>
<dbReference type="GO" id="GO:0030288">
    <property type="term" value="C:outer membrane-bounded periplasmic space"/>
    <property type="evidence" value="ECO:0007669"/>
    <property type="project" value="InterPro"/>
</dbReference>
<evidence type="ECO:0000313" key="9">
    <source>
        <dbReference type="EMBL" id="ACL30513.1"/>
    </source>
</evidence>
<evidence type="ECO:0000259" key="8">
    <source>
        <dbReference type="PROSITE" id="PS50198"/>
    </source>
</evidence>
<dbReference type="GO" id="GO:0050821">
    <property type="term" value="P:protein stabilization"/>
    <property type="evidence" value="ECO:0007669"/>
    <property type="project" value="InterPro"/>
</dbReference>
<evidence type="ECO:0000256" key="1">
    <source>
        <dbReference type="ARBA" id="ARBA00022729"/>
    </source>
</evidence>
<comment type="domain">
    <text evidence="7">The PPIase activity resides only in the second parvulin domain. The N-terminal region and the C-terminal tail are necessary and sufficient for the chaperone activity of SurA. The PPIase activity is dispensable for SurA to function as a chaperone. The N-terminal region and the C-terminal tail are also required for porin recognition.</text>
</comment>
<dbReference type="AlphaFoldDB" id="A0A7U3YA56"/>
<dbReference type="PANTHER" id="PTHR47637">
    <property type="entry name" value="CHAPERONE SURA"/>
    <property type="match status" value="1"/>
</dbReference>
<dbReference type="Gene3D" id="3.10.50.40">
    <property type="match status" value="2"/>
</dbReference>
<dbReference type="Pfam" id="PF00639">
    <property type="entry name" value="Rotamase"/>
    <property type="match status" value="1"/>
</dbReference>
<dbReference type="Pfam" id="PF09312">
    <property type="entry name" value="SurA_N"/>
    <property type="match status" value="1"/>
</dbReference>
<comment type="function">
    <text evidence="7">Chaperone involved in the correct folding and assembly of outer membrane proteins. Recognizes specific patterns of aromatic residues and the orientation of their side chains, which are found more frequently in integral outer membrane proteins. May act in both early periplasmic and late outer membrane-associated steps of protein maturation.</text>
</comment>
<evidence type="ECO:0000256" key="4">
    <source>
        <dbReference type="ARBA" id="ARBA00023110"/>
    </source>
</evidence>
<organism evidence="9 10">
    <name type="scientific">Buchnera aphidicola subsp. Acyrthosiphon pisum (strain 5A)</name>
    <dbReference type="NCBI Taxonomy" id="563178"/>
    <lineage>
        <taxon>Bacteria</taxon>
        <taxon>Pseudomonadati</taxon>
        <taxon>Pseudomonadota</taxon>
        <taxon>Gammaproteobacteria</taxon>
        <taxon>Enterobacterales</taxon>
        <taxon>Erwiniaceae</taxon>
        <taxon>Buchnera</taxon>
    </lineage>
</organism>
<keyword evidence="4 7" id="KW-0697">Rotamase</keyword>
<accession>A0A7U3YA56</accession>
<dbReference type="KEGG" id="bap:BUAP5A_138"/>
<comment type="subcellular location">
    <subcellularLocation>
        <location evidence="7">Periplasm</location>
    </subcellularLocation>
    <text evidence="7">Is capable of associating with the outer membrane.</text>
</comment>